<organism evidence="1 2">
    <name type="scientific">Desulfoluna limicola</name>
    <dbReference type="NCBI Taxonomy" id="2810562"/>
    <lineage>
        <taxon>Bacteria</taxon>
        <taxon>Pseudomonadati</taxon>
        <taxon>Thermodesulfobacteriota</taxon>
        <taxon>Desulfobacteria</taxon>
        <taxon>Desulfobacterales</taxon>
        <taxon>Desulfolunaceae</taxon>
        <taxon>Desulfoluna</taxon>
    </lineage>
</organism>
<evidence type="ECO:0000313" key="2">
    <source>
        <dbReference type="Proteomes" id="UP001320148"/>
    </source>
</evidence>
<dbReference type="EMBL" id="AP024488">
    <property type="protein sequence ID" value="BCS98847.1"/>
    <property type="molecule type" value="Genomic_DNA"/>
</dbReference>
<sequence>MDREALVKKREALKKKLKLEYRRSLIGDVLKYLDSRQIDYAIRFDYGPFEWIADRFPIPFFGIDWLKVPGMVKIQYADDEEKEHLISEIVAEHLKPSDGVIVIWGNASNPNLELKAEAVIHHTAIFADECMDLWVTCPDKGFCLECSHNDYVGYKVGLRAKG</sequence>
<accession>A0ABM7PNQ7</accession>
<keyword evidence="2" id="KW-1185">Reference proteome</keyword>
<name>A0ABM7PNQ7_9BACT</name>
<protein>
    <submittedName>
        <fullName evidence="1">Uncharacterized protein</fullName>
    </submittedName>
</protein>
<evidence type="ECO:0000313" key="1">
    <source>
        <dbReference type="EMBL" id="BCS98847.1"/>
    </source>
</evidence>
<gene>
    <name evidence="1" type="ORF">DSLASN_44790</name>
</gene>
<dbReference type="Proteomes" id="UP001320148">
    <property type="component" value="Chromosome"/>
</dbReference>
<reference evidence="1 2" key="1">
    <citation type="submission" date="2021-02" db="EMBL/GenBank/DDBJ databases">
        <title>Complete genome of Desulfoluna sp. strain ASN36.</title>
        <authorList>
            <person name="Takahashi A."/>
            <person name="Kojima H."/>
            <person name="Fukui M."/>
        </authorList>
    </citation>
    <scope>NUCLEOTIDE SEQUENCE [LARGE SCALE GENOMIC DNA]</scope>
    <source>
        <strain evidence="1 2">ASN36</strain>
    </source>
</reference>
<proteinExistence type="predicted"/>